<feature type="transmembrane region" description="Helical" evidence="1">
    <location>
        <begin position="278"/>
        <end position="297"/>
    </location>
</feature>
<organism evidence="3 4">
    <name type="scientific">Spectribacter acetivorans</name>
    <dbReference type="NCBI Taxonomy" id="3075603"/>
    <lineage>
        <taxon>Bacteria</taxon>
        <taxon>Pseudomonadati</taxon>
        <taxon>Pseudomonadota</taxon>
        <taxon>Gammaproteobacteria</taxon>
        <taxon>Salinisphaerales</taxon>
        <taxon>Salinisphaeraceae</taxon>
        <taxon>Spectribacter</taxon>
    </lineage>
</organism>
<evidence type="ECO:0000313" key="4">
    <source>
        <dbReference type="Proteomes" id="UP001259982"/>
    </source>
</evidence>
<keyword evidence="1" id="KW-0812">Transmembrane</keyword>
<feature type="chain" id="PRO_5045607419" evidence="2">
    <location>
        <begin position="20"/>
        <end position="375"/>
    </location>
</feature>
<keyword evidence="1" id="KW-1133">Transmembrane helix</keyword>
<keyword evidence="4" id="KW-1185">Reference proteome</keyword>
<dbReference type="RefSeq" id="WP_311658064.1">
    <property type="nucleotide sequence ID" value="NZ_JAVRHY010000004.1"/>
</dbReference>
<feature type="signal peptide" evidence="2">
    <location>
        <begin position="1"/>
        <end position="19"/>
    </location>
</feature>
<dbReference type="EMBL" id="JAVRHY010000004">
    <property type="protein sequence ID" value="MDT0618044.1"/>
    <property type="molecule type" value="Genomic_DNA"/>
</dbReference>
<feature type="transmembrane region" description="Helical" evidence="1">
    <location>
        <begin position="346"/>
        <end position="367"/>
    </location>
</feature>
<keyword evidence="2" id="KW-0732">Signal</keyword>
<sequence>MIRGLIVTTLVLAAGAALAHKPSDSYLRLQVDGAAIEGRWDIALRDLHALVGLDGDGNGAITWRELQTRRPAVTEAAMAGLSIRAGEAGCGLRVTEMAVVDHADGTYAALSLSGTCPAPVRELTLDYDFLFELDPTHRGLVNLTFAGTRSAILSPAQPRVVFEPDNAGAVRLFWRYLREGAWHIWAGIDHMLFLVCLLLPAMLTRIDGVWVPVASGRRAFIDILKIVTAFTLAHALSLTAATLDWLRPPTRWVEAGVAATIVFAAVNNLRPLVRLERLWWVAFGFGLIHGAGYASVLGSLGLPAGAMTVALLGFNLGVEGGQILVAALVMPLAFAARRQDWYRHGIVVPGSVIIALLGGLWLVQRLFNLRLEGLW</sequence>
<feature type="transmembrane region" description="Helical" evidence="1">
    <location>
        <begin position="182"/>
        <end position="203"/>
    </location>
</feature>
<comment type="caution">
    <text evidence="3">The sequence shown here is derived from an EMBL/GenBank/DDBJ whole genome shotgun (WGS) entry which is preliminary data.</text>
</comment>
<dbReference type="Proteomes" id="UP001259982">
    <property type="component" value="Unassembled WGS sequence"/>
</dbReference>
<keyword evidence="1" id="KW-0472">Membrane</keyword>
<feature type="transmembrane region" description="Helical" evidence="1">
    <location>
        <begin position="249"/>
        <end position="266"/>
    </location>
</feature>
<protein>
    <submittedName>
        <fullName evidence="3">HupE/UreJ family protein</fullName>
    </submittedName>
</protein>
<feature type="transmembrane region" description="Helical" evidence="1">
    <location>
        <begin position="309"/>
        <end position="334"/>
    </location>
</feature>
<reference evidence="3 4" key="1">
    <citation type="submission" date="2023-09" db="EMBL/GenBank/DDBJ databases">
        <authorList>
            <person name="Rey-Velasco X."/>
        </authorList>
    </citation>
    <scope>NUCLEOTIDE SEQUENCE [LARGE SCALE GENOMIC DNA]</scope>
    <source>
        <strain evidence="3 4">P385</strain>
    </source>
</reference>
<evidence type="ECO:0000256" key="2">
    <source>
        <dbReference type="SAM" id="SignalP"/>
    </source>
</evidence>
<dbReference type="InterPro" id="IPR018247">
    <property type="entry name" value="EF_Hand_1_Ca_BS"/>
</dbReference>
<dbReference type="Pfam" id="PF13795">
    <property type="entry name" value="HupE_UreJ_2"/>
    <property type="match status" value="1"/>
</dbReference>
<evidence type="ECO:0000313" key="3">
    <source>
        <dbReference type="EMBL" id="MDT0618044.1"/>
    </source>
</evidence>
<dbReference type="InterPro" id="IPR032809">
    <property type="entry name" value="Put_HupE_UreJ"/>
</dbReference>
<name>A0ABU3B726_9GAMM</name>
<proteinExistence type="predicted"/>
<evidence type="ECO:0000256" key="1">
    <source>
        <dbReference type="SAM" id="Phobius"/>
    </source>
</evidence>
<gene>
    <name evidence="3" type="ORF">RM531_06130</name>
</gene>
<feature type="transmembrane region" description="Helical" evidence="1">
    <location>
        <begin position="223"/>
        <end position="243"/>
    </location>
</feature>
<accession>A0ABU3B726</accession>
<dbReference type="PROSITE" id="PS00018">
    <property type="entry name" value="EF_HAND_1"/>
    <property type="match status" value="1"/>
</dbReference>